<dbReference type="PROSITE" id="PS50113">
    <property type="entry name" value="PAC"/>
    <property type="match status" value="1"/>
</dbReference>
<dbReference type="InterPro" id="IPR000014">
    <property type="entry name" value="PAS"/>
</dbReference>
<dbReference type="Pfam" id="PF02954">
    <property type="entry name" value="HTH_8"/>
    <property type="match status" value="1"/>
</dbReference>
<dbReference type="Gene3D" id="1.10.10.60">
    <property type="entry name" value="Homeodomain-like"/>
    <property type="match status" value="1"/>
</dbReference>
<evidence type="ECO:0000313" key="9">
    <source>
        <dbReference type="EMBL" id="EPR43319.1"/>
    </source>
</evidence>
<evidence type="ECO:0000256" key="5">
    <source>
        <dbReference type="ARBA" id="ARBA00023163"/>
    </source>
</evidence>
<dbReference type="EMBL" id="ATHJ01000057">
    <property type="protein sequence ID" value="EPR43319.1"/>
    <property type="molecule type" value="Genomic_DNA"/>
</dbReference>
<dbReference type="SMART" id="SM00382">
    <property type="entry name" value="AAA"/>
    <property type="match status" value="1"/>
</dbReference>
<dbReference type="eggNOG" id="COG3829">
    <property type="taxonomic scope" value="Bacteria"/>
</dbReference>
<accession>S7V9F7</accession>
<dbReference type="STRING" id="897.B2D07_08735"/>
<keyword evidence="5" id="KW-0804">Transcription</keyword>
<dbReference type="SUPFAM" id="SSF55785">
    <property type="entry name" value="PYP-like sensor domain (PAS domain)"/>
    <property type="match status" value="1"/>
</dbReference>
<dbReference type="SUPFAM" id="SSF52540">
    <property type="entry name" value="P-loop containing nucleoside triphosphate hydrolases"/>
    <property type="match status" value="1"/>
</dbReference>
<dbReference type="FunFam" id="3.40.50.300:FF:000006">
    <property type="entry name" value="DNA-binding transcriptional regulator NtrC"/>
    <property type="match status" value="1"/>
</dbReference>
<keyword evidence="10" id="KW-1185">Reference proteome</keyword>
<dbReference type="PANTHER" id="PTHR32071">
    <property type="entry name" value="TRANSCRIPTIONAL REGULATORY PROTEIN"/>
    <property type="match status" value="1"/>
</dbReference>
<evidence type="ECO:0000256" key="1">
    <source>
        <dbReference type="ARBA" id="ARBA00022741"/>
    </source>
</evidence>
<dbReference type="PROSITE" id="PS50045">
    <property type="entry name" value="SIGMA54_INTERACT_4"/>
    <property type="match status" value="1"/>
</dbReference>
<dbReference type="SMART" id="SM00091">
    <property type="entry name" value="PAS"/>
    <property type="match status" value="1"/>
</dbReference>
<evidence type="ECO:0000256" key="2">
    <source>
        <dbReference type="ARBA" id="ARBA00022840"/>
    </source>
</evidence>
<dbReference type="Pfam" id="PF25601">
    <property type="entry name" value="AAA_lid_14"/>
    <property type="match status" value="1"/>
</dbReference>
<dbReference type="InterPro" id="IPR000700">
    <property type="entry name" value="PAS-assoc_C"/>
</dbReference>
<dbReference type="GO" id="GO:0005524">
    <property type="term" value="F:ATP binding"/>
    <property type="evidence" value="ECO:0007669"/>
    <property type="project" value="UniProtKB-KW"/>
</dbReference>
<evidence type="ECO:0000259" key="8">
    <source>
        <dbReference type="PROSITE" id="PS50113"/>
    </source>
</evidence>
<dbReference type="PROSITE" id="PS00675">
    <property type="entry name" value="SIGMA54_INTERACT_1"/>
    <property type="match status" value="1"/>
</dbReference>
<dbReference type="Gene3D" id="1.10.8.60">
    <property type="match status" value="1"/>
</dbReference>
<evidence type="ECO:0000313" key="10">
    <source>
        <dbReference type="Proteomes" id="UP000014977"/>
    </source>
</evidence>
<dbReference type="InterPro" id="IPR001610">
    <property type="entry name" value="PAC"/>
</dbReference>
<dbReference type="CDD" id="cd00009">
    <property type="entry name" value="AAA"/>
    <property type="match status" value="1"/>
</dbReference>
<dbReference type="GO" id="GO:0006355">
    <property type="term" value="P:regulation of DNA-templated transcription"/>
    <property type="evidence" value="ECO:0007669"/>
    <property type="project" value="InterPro"/>
</dbReference>
<feature type="domain" description="PAC" evidence="8">
    <location>
        <begin position="89"/>
        <end position="141"/>
    </location>
</feature>
<keyword evidence="2" id="KW-0067">ATP-binding</keyword>
<proteinExistence type="predicted"/>
<dbReference type="InterPro" id="IPR025944">
    <property type="entry name" value="Sigma_54_int_dom_CS"/>
</dbReference>
<dbReference type="PATRIC" id="fig|1121405.3.peg.656"/>
<protein>
    <submittedName>
        <fullName evidence="9">PAS modulated sigma54 specific transcriptional regulator, Fis family</fullName>
    </submittedName>
</protein>
<name>S7V9F7_DESML</name>
<dbReference type="NCBIfam" id="TIGR00229">
    <property type="entry name" value="sensory_box"/>
    <property type="match status" value="1"/>
</dbReference>
<dbReference type="InterPro" id="IPR009057">
    <property type="entry name" value="Homeodomain-like_sf"/>
</dbReference>
<dbReference type="InterPro" id="IPR035965">
    <property type="entry name" value="PAS-like_dom_sf"/>
</dbReference>
<dbReference type="InterPro" id="IPR058031">
    <property type="entry name" value="AAA_lid_NorR"/>
</dbReference>
<keyword evidence="1" id="KW-0547">Nucleotide-binding</keyword>
<dbReference type="InterPro" id="IPR025662">
    <property type="entry name" value="Sigma_54_int_dom_ATP-bd_1"/>
</dbReference>
<feature type="domain" description="Sigma-54 factor interaction" evidence="6">
    <location>
        <begin position="155"/>
        <end position="384"/>
    </location>
</feature>
<dbReference type="Gene3D" id="3.40.50.300">
    <property type="entry name" value="P-loop containing nucleotide triphosphate hydrolases"/>
    <property type="match status" value="1"/>
</dbReference>
<dbReference type="PROSITE" id="PS00676">
    <property type="entry name" value="SIGMA54_INTERACT_2"/>
    <property type="match status" value="1"/>
</dbReference>
<dbReference type="Proteomes" id="UP000014977">
    <property type="component" value="Unassembled WGS sequence"/>
</dbReference>
<dbReference type="PROSITE" id="PS00688">
    <property type="entry name" value="SIGMA54_INTERACT_3"/>
    <property type="match status" value="1"/>
</dbReference>
<dbReference type="PROSITE" id="PS50112">
    <property type="entry name" value="PAS"/>
    <property type="match status" value="1"/>
</dbReference>
<evidence type="ECO:0000256" key="3">
    <source>
        <dbReference type="ARBA" id="ARBA00023015"/>
    </source>
</evidence>
<dbReference type="GO" id="GO:0043565">
    <property type="term" value="F:sequence-specific DNA binding"/>
    <property type="evidence" value="ECO:0007669"/>
    <property type="project" value="InterPro"/>
</dbReference>
<comment type="caution">
    <text evidence="9">The sequence shown here is derived from an EMBL/GenBank/DDBJ whole genome shotgun (WGS) entry which is preliminary data.</text>
</comment>
<dbReference type="Pfam" id="PF00158">
    <property type="entry name" value="Sigma54_activat"/>
    <property type="match status" value="1"/>
</dbReference>
<dbReference type="InterPro" id="IPR003593">
    <property type="entry name" value="AAA+_ATPase"/>
</dbReference>
<evidence type="ECO:0000256" key="4">
    <source>
        <dbReference type="ARBA" id="ARBA00023125"/>
    </source>
</evidence>
<dbReference type="CDD" id="cd00130">
    <property type="entry name" value="PAS"/>
    <property type="match status" value="1"/>
</dbReference>
<feature type="domain" description="PAS" evidence="7">
    <location>
        <begin position="20"/>
        <end position="67"/>
    </location>
</feature>
<dbReference type="InterPro" id="IPR002197">
    <property type="entry name" value="HTH_Fis"/>
</dbReference>
<dbReference type="InterPro" id="IPR002078">
    <property type="entry name" value="Sigma_54_int"/>
</dbReference>
<dbReference type="InterPro" id="IPR027417">
    <property type="entry name" value="P-loop_NTPase"/>
</dbReference>
<organism evidence="9 10">
    <name type="scientific">Desulfococcus multivorans DSM 2059</name>
    <dbReference type="NCBI Taxonomy" id="1121405"/>
    <lineage>
        <taxon>Bacteria</taxon>
        <taxon>Pseudomonadati</taxon>
        <taxon>Thermodesulfobacteriota</taxon>
        <taxon>Desulfobacteria</taxon>
        <taxon>Desulfobacterales</taxon>
        <taxon>Desulfococcaceae</taxon>
        <taxon>Desulfococcus</taxon>
    </lineage>
</organism>
<evidence type="ECO:0000259" key="7">
    <source>
        <dbReference type="PROSITE" id="PS50112"/>
    </source>
</evidence>
<dbReference type="SUPFAM" id="SSF46689">
    <property type="entry name" value="Homeodomain-like"/>
    <property type="match status" value="1"/>
</dbReference>
<dbReference type="OrthoDB" id="5413348at2"/>
<keyword evidence="4" id="KW-0238">DNA-binding</keyword>
<dbReference type="Gene3D" id="3.30.450.20">
    <property type="entry name" value="PAS domain"/>
    <property type="match status" value="1"/>
</dbReference>
<dbReference type="AlphaFoldDB" id="S7V9F7"/>
<dbReference type="PRINTS" id="PR01590">
    <property type="entry name" value="HTHFIS"/>
</dbReference>
<dbReference type="InterPro" id="IPR025943">
    <property type="entry name" value="Sigma_54_int_dom_ATP-bd_2"/>
</dbReference>
<dbReference type="RefSeq" id="WP_020875692.1">
    <property type="nucleotide sequence ID" value="NZ_ATHJ01000057.1"/>
</dbReference>
<sequence length="472" mass="53189">MTDILTRTPTVPDPRIAGLVLESMADGVFTLDEAGRITLWNPAMERISGYRAEEAVGRSCGLLSFTHCLGKKEPTSFKECGIYEKGSVDAQEYVLRHKDGHDVPVLKSARLVRDENDRVIGVVETVTDLTELRTMQHRVAAVSRRLGELHQFGNIIGKSHVMQQVFEAIEAAAASEATILIAGESGTGKELVAGAIHYNSIRAEMPMVTVNCSALAESLLESELFGHVRGAFTGAARDRKGRFEEADGGTVFLDEIGEISPLIQVKLLRVLQEREIERVGESKRRRIDIRIIAATHRDLFDRVRRGEFREDLYYRLKVFPIHVPPLRLRKEDLPLLVSHFIGVQNRKTGKAIRGVSAEAMRILMDYSWPGNVRELENAVEHAFVLCADADIDVFDLPVEIRQCEYRPLPSMEPSQSMKSEDRREPPTRERLIALLDECAWNKAEAARRIGVSRTSVWKYMKKWHIPLQPDDC</sequence>
<reference evidence="9 10" key="1">
    <citation type="journal article" date="2013" name="Genome Announc.">
        <title>Draft genome sequences for three mercury-methylating, sulfate-reducing bacteria.</title>
        <authorList>
            <person name="Brown S.D."/>
            <person name="Hurt R.A.Jr."/>
            <person name="Gilmour C.C."/>
            <person name="Elias D.A."/>
        </authorList>
    </citation>
    <scope>NUCLEOTIDE SEQUENCE [LARGE SCALE GENOMIC DNA]</scope>
    <source>
        <strain evidence="9 10">DSM 2059</strain>
    </source>
</reference>
<gene>
    <name evidence="9" type="ORF">dsmv_1345</name>
</gene>
<evidence type="ECO:0000259" key="6">
    <source>
        <dbReference type="PROSITE" id="PS50045"/>
    </source>
</evidence>
<keyword evidence="3" id="KW-0805">Transcription regulation</keyword>
<dbReference type="Pfam" id="PF13426">
    <property type="entry name" value="PAS_9"/>
    <property type="match status" value="1"/>
</dbReference>
<dbReference type="SMART" id="SM00086">
    <property type="entry name" value="PAC"/>
    <property type="match status" value="1"/>
</dbReference>